<comment type="caution">
    <text evidence="7">The sequence shown here is derived from an EMBL/GenBank/DDBJ whole genome shotgun (WGS) entry which is preliminary data.</text>
</comment>
<evidence type="ECO:0000256" key="1">
    <source>
        <dbReference type="ARBA" id="ARBA00005384"/>
    </source>
</evidence>
<keyword evidence="3" id="KW-0805">Transcription regulation</keyword>
<name>A0A7Y7IJ17_9MICC</name>
<dbReference type="CDD" id="cd07377">
    <property type="entry name" value="WHTH_GntR"/>
    <property type="match status" value="1"/>
</dbReference>
<dbReference type="GO" id="GO:0003677">
    <property type="term" value="F:DNA binding"/>
    <property type="evidence" value="ECO:0007669"/>
    <property type="project" value="UniProtKB-KW"/>
</dbReference>
<dbReference type="InterPro" id="IPR051446">
    <property type="entry name" value="HTH_trans_reg/aminotransferase"/>
</dbReference>
<dbReference type="Pfam" id="PF00392">
    <property type="entry name" value="GntR"/>
    <property type="match status" value="1"/>
</dbReference>
<evidence type="ECO:0000256" key="2">
    <source>
        <dbReference type="ARBA" id="ARBA00022898"/>
    </source>
</evidence>
<accession>A0A7Y7IJ17</accession>
<dbReference type="Gene3D" id="3.40.640.10">
    <property type="entry name" value="Type I PLP-dependent aspartate aminotransferase-like (Major domain)"/>
    <property type="match status" value="1"/>
</dbReference>
<dbReference type="Proteomes" id="UP000543556">
    <property type="component" value="Unassembled WGS sequence"/>
</dbReference>
<keyword evidence="7" id="KW-0808">Transferase</keyword>
<dbReference type="AlphaFoldDB" id="A0A7Y7IJ17"/>
<dbReference type="InterPro" id="IPR004839">
    <property type="entry name" value="Aminotransferase_I/II_large"/>
</dbReference>
<comment type="similarity">
    <text evidence="1">In the C-terminal section; belongs to the class-I pyridoxal-phosphate-dependent aminotransferase family.</text>
</comment>
<evidence type="ECO:0000256" key="5">
    <source>
        <dbReference type="ARBA" id="ARBA00023163"/>
    </source>
</evidence>
<dbReference type="CDD" id="cd00609">
    <property type="entry name" value="AAT_like"/>
    <property type="match status" value="1"/>
</dbReference>
<sequence>MPRTLVEIDRDSSEPLYRQVRRVIEHGIATGIFNSRRRLPSSRELSVELSVSRNTINLAYQELLTEGLVISHERSGIFVNPDMLAAAEAEVRATGSVIDWSSRMRRYADDSIADVEKNEDWHAYPFPFIAGQVDVGSFPTTAWVRCLRDALYRPHIFASLQDSIGADDPLLIDLIRRQILPARGIEARPQEILITIGSQQGLDLLGRTLLGPHQRVGLENPGYLDARHIFLRTGAQVYGIDVDERGLRLPESFSGTAMVYVTPSHHHPTNVTLSMERRHHLLGLAAASGTVVVEDDYDSEFRYMGSPSPSLKALDTSGDVVYLGTFSKFLAPGLRMGFLVGPEELVAELRRVRRYQVRHPPGHTQRALALLIDSGDYHRALRRHRLQMKKRWEMVSQLAHRHLPWPQDAYPPGGVSLWVKGPPELDSVELVRRAEQRGVLIERGDIFFLNPDPPRNFFRIGYGAIPTRSVAEGMAILGDVAQSLLAGGTD</sequence>
<keyword evidence="8" id="KW-1185">Reference proteome</keyword>
<reference evidence="7 8" key="1">
    <citation type="submission" date="2020-02" db="EMBL/GenBank/DDBJ databases">
        <title>Genome sequence of strain AETb3-4.</title>
        <authorList>
            <person name="Gao J."/>
            <person name="Zhang X."/>
        </authorList>
    </citation>
    <scope>NUCLEOTIDE SEQUENCE [LARGE SCALE GENOMIC DNA]</scope>
    <source>
        <strain evidence="7 8">AETb3-4</strain>
    </source>
</reference>
<evidence type="ECO:0000313" key="7">
    <source>
        <dbReference type="EMBL" id="NVM96378.1"/>
    </source>
</evidence>
<keyword evidence="2" id="KW-0663">Pyridoxal phosphate</keyword>
<dbReference type="GO" id="GO:0030170">
    <property type="term" value="F:pyridoxal phosphate binding"/>
    <property type="evidence" value="ECO:0007669"/>
    <property type="project" value="InterPro"/>
</dbReference>
<dbReference type="PRINTS" id="PR00035">
    <property type="entry name" value="HTHGNTR"/>
</dbReference>
<dbReference type="RefSeq" id="WP_176636100.1">
    <property type="nucleotide sequence ID" value="NZ_JAAMFM010000030.1"/>
</dbReference>
<dbReference type="GO" id="GO:0008483">
    <property type="term" value="F:transaminase activity"/>
    <property type="evidence" value="ECO:0007669"/>
    <property type="project" value="UniProtKB-KW"/>
</dbReference>
<dbReference type="PANTHER" id="PTHR46577:SF1">
    <property type="entry name" value="HTH-TYPE TRANSCRIPTIONAL REGULATORY PROTEIN GABR"/>
    <property type="match status" value="1"/>
</dbReference>
<dbReference type="InterPro" id="IPR036388">
    <property type="entry name" value="WH-like_DNA-bd_sf"/>
</dbReference>
<organism evidence="7 8">
    <name type="scientific">Arthrobacter wenxiniae</name>
    <dbReference type="NCBI Taxonomy" id="2713570"/>
    <lineage>
        <taxon>Bacteria</taxon>
        <taxon>Bacillati</taxon>
        <taxon>Actinomycetota</taxon>
        <taxon>Actinomycetes</taxon>
        <taxon>Micrococcales</taxon>
        <taxon>Micrococcaceae</taxon>
        <taxon>Arthrobacter</taxon>
    </lineage>
</organism>
<dbReference type="InterPro" id="IPR015421">
    <property type="entry name" value="PyrdxlP-dep_Trfase_major"/>
</dbReference>
<feature type="domain" description="HTH gntR-type" evidence="6">
    <location>
        <begin position="14"/>
        <end position="82"/>
    </location>
</feature>
<dbReference type="SUPFAM" id="SSF53383">
    <property type="entry name" value="PLP-dependent transferases"/>
    <property type="match status" value="1"/>
</dbReference>
<dbReference type="SUPFAM" id="SSF46785">
    <property type="entry name" value="Winged helix' DNA-binding domain"/>
    <property type="match status" value="1"/>
</dbReference>
<dbReference type="SMART" id="SM00345">
    <property type="entry name" value="HTH_GNTR"/>
    <property type="match status" value="1"/>
</dbReference>
<evidence type="ECO:0000313" key="8">
    <source>
        <dbReference type="Proteomes" id="UP000543556"/>
    </source>
</evidence>
<proteinExistence type="inferred from homology"/>
<evidence type="ECO:0000256" key="3">
    <source>
        <dbReference type="ARBA" id="ARBA00023015"/>
    </source>
</evidence>
<dbReference type="Gene3D" id="1.10.10.10">
    <property type="entry name" value="Winged helix-like DNA-binding domain superfamily/Winged helix DNA-binding domain"/>
    <property type="match status" value="1"/>
</dbReference>
<keyword evidence="5" id="KW-0804">Transcription</keyword>
<protein>
    <submittedName>
        <fullName evidence="7">PLP-dependent aminotransferase family protein</fullName>
    </submittedName>
</protein>
<dbReference type="GO" id="GO:0003700">
    <property type="term" value="F:DNA-binding transcription factor activity"/>
    <property type="evidence" value="ECO:0007669"/>
    <property type="project" value="InterPro"/>
</dbReference>
<gene>
    <name evidence="7" type="ORF">G6034_15975</name>
</gene>
<dbReference type="Pfam" id="PF00155">
    <property type="entry name" value="Aminotran_1_2"/>
    <property type="match status" value="1"/>
</dbReference>
<dbReference type="InterPro" id="IPR036390">
    <property type="entry name" value="WH_DNA-bd_sf"/>
</dbReference>
<dbReference type="PANTHER" id="PTHR46577">
    <property type="entry name" value="HTH-TYPE TRANSCRIPTIONAL REGULATORY PROTEIN GABR"/>
    <property type="match status" value="1"/>
</dbReference>
<dbReference type="PROSITE" id="PS50949">
    <property type="entry name" value="HTH_GNTR"/>
    <property type="match status" value="1"/>
</dbReference>
<dbReference type="EMBL" id="JAAMFM010000030">
    <property type="protein sequence ID" value="NVM96378.1"/>
    <property type="molecule type" value="Genomic_DNA"/>
</dbReference>
<keyword evidence="7" id="KW-0032">Aminotransferase</keyword>
<dbReference type="InterPro" id="IPR015424">
    <property type="entry name" value="PyrdxlP-dep_Trfase"/>
</dbReference>
<dbReference type="InterPro" id="IPR000524">
    <property type="entry name" value="Tscrpt_reg_HTH_GntR"/>
</dbReference>
<keyword evidence="4" id="KW-0238">DNA-binding</keyword>
<evidence type="ECO:0000256" key="4">
    <source>
        <dbReference type="ARBA" id="ARBA00023125"/>
    </source>
</evidence>
<evidence type="ECO:0000259" key="6">
    <source>
        <dbReference type="PROSITE" id="PS50949"/>
    </source>
</evidence>